<evidence type="ECO:0000256" key="1">
    <source>
        <dbReference type="ARBA" id="ARBA00004123"/>
    </source>
</evidence>
<dbReference type="PANTHER" id="PTHR46136:SF19">
    <property type="entry name" value="TRANSCRIPTION FACTOR GTE12"/>
    <property type="match status" value="1"/>
</dbReference>
<keyword evidence="3 8" id="KW-0175">Coiled coil</keyword>
<evidence type="ECO:0000256" key="8">
    <source>
        <dbReference type="SAM" id="Coils"/>
    </source>
</evidence>
<evidence type="ECO:0008006" key="14">
    <source>
        <dbReference type="Google" id="ProtNLM"/>
    </source>
</evidence>
<dbReference type="Gene3D" id="1.20.920.10">
    <property type="entry name" value="Bromodomain-like"/>
    <property type="match status" value="1"/>
</dbReference>
<dbReference type="PRINTS" id="PR00503">
    <property type="entry name" value="BROMODOMAIN"/>
</dbReference>
<feature type="domain" description="Bromo" evidence="10">
    <location>
        <begin position="146"/>
        <end position="218"/>
    </location>
</feature>
<dbReference type="InterPro" id="IPR052442">
    <property type="entry name" value="Env_Response_Regulator"/>
</dbReference>
<evidence type="ECO:0000256" key="5">
    <source>
        <dbReference type="ARBA" id="ARBA00023163"/>
    </source>
</evidence>
<keyword evidence="2" id="KW-0805">Transcription regulation</keyword>
<reference evidence="12" key="1">
    <citation type="journal article" date="2023" name="Plant J.">
        <title>The genome of the king protea, Protea cynaroides.</title>
        <authorList>
            <person name="Chang J."/>
            <person name="Duong T.A."/>
            <person name="Schoeman C."/>
            <person name="Ma X."/>
            <person name="Roodt D."/>
            <person name="Barker N."/>
            <person name="Li Z."/>
            <person name="Van de Peer Y."/>
            <person name="Mizrachi E."/>
        </authorList>
    </citation>
    <scope>NUCLEOTIDE SEQUENCE</scope>
    <source>
        <tissue evidence="12">Young leaves</tissue>
    </source>
</reference>
<sequence length="675" mass="74968">MVSVSQCINIEDAPLQLFQLSTMLAAEKLALKKKLKSELAHVRSATERIEVNRGRISSESEQQSLLVGKSNRVTSGKQLRQPERDKLAKNAESCVDDIVTVESKVKAAMPCSNKRPSRMQDVPVGKKRKLDSSVIQQCSTILKNLMNHPAGWVFNHPVDPVALNIPDYFSIISKPMDLGTIKSKLQKKLYLSTQEFAADVRLTFSNAMLYNPPSNNVHVMAKELYSAFNSRWKSLEAKWGGESTKVSQQSISNEKQKKTPIVRGLQKTSVVHVNPLPKRLMSSAERLKLRKDLMKISEGKIPEALLDFLRKLGLIGQKEERIDVDVDAFDDETAWELQRILRNCLGVRLAEVRSGGVTISCGLESFNKGFNKGNDTRHSCDSASVELPMSPGPCVSSSCRGHNELAQASCSDIDSDRSSSRDNRAFHNGVLNPGCVTNDREDTRMSKSDPDSEGAISTVDEEDVHPISHFTTAATVAASGEGSEDPLYDVQMSPSKALRAALLKSRFADTILKAQQKTLLNHGEKADPAKMQQEKERLERKQREEKARLEAQIRAAEVASRLRAEAELKMQREREREAARIALQKMEKTVEINENQEILKDLEMFGGYSQLDQLDNEALGGDIADGLEVILGSLEGGRNGNALERLGLFMKDDYMEEEEEEVLNGDVEEGEIGSC</sequence>
<evidence type="ECO:0000256" key="6">
    <source>
        <dbReference type="ARBA" id="ARBA00023242"/>
    </source>
</evidence>
<evidence type="ECO:0000313" key="12">
    <source>
        <dbReference type="EMBL" id="KAJ4981695.1"/>
    </source>
</evidence>
<dbReference type="InterPro" id="IPR001487">
    <property type="entry name" value="Bromodomain"/>
</dbReference>
<dbReference type="InterPro" id="IPR027353">
    <property type="entry name" value="NET_dom"/>
</dbReference>
<feature type="compositionally biased region" description="Basic and acidic residues" evidence="9">
    <location>
        <begin position="438"/>
        <end position="450"/>
    </location>
</feature>
<keyword evidence="4 7" id="KW-0103">Bromodomain</keyword>
<keyword evidence="6" id="KW-0539">Nucleus</keyword>
<feature type="compositionally biased region" description="Basic and acidic residues" evidence="9">
    <location>
        <begin position="414"/>
        <end position="425"/>
    </location>
</feature>
<evidence type="ECO:0000313" key="13">
    <source>
        <dbReference type="Proteomes" id="UP001141806"/>
    </source>
</evidence>
<gene>
    <name evidence="12" type="ORF">NE237_032532</name>
</gene>
<protein>
    <recommendedName>
        <fullName evidence="14">Transcription factor GTE9</fullName>
    </recommendedName>
</protein>
<feature type="domain" description="NET" evidence="11">
    <location>
        <begin position="271"/>
        <end position="352"/>
    </location>
</feature>
<evidence type="ECO:0000259" key="11">
    <source>
        <dbReference type="PROSITE" id="PS51525"/>
    </source>
</evidence>
<feature type="coiled-coil region" evidence="8">
    <location>
        <begin position="532"/>
        <end position="596"/>
    </location>
</feature>
<comment type="caution">
    <text evidence="12">The sequence shown here is derived from an EMBL/GenBank/DDBJ whole genome shotgun (WGS) entry which is preliminary data.</text>
</comment>
<evidence type="ECO:0000256" key="4">
    <source>
        <dbReference type="ARBA" id="ARBA00023117"/>
    </source>
</evidence>
<dbReference type="PROSITE" id="PS51525">
    <property type="entry name" value="NET"/>
    <property type="match status" value="1"/>
</dbReference>
<evidence type="ECO:0000256" key="2">
    <source>
        <dbReference type="ARBA" id="ARBA00023015"/>
    </source>
</evidence>
<dbReference type="PANTHER" id="PTHR46136">
    <property type="entry name" value="TRANSCRIPTION FACTOR GTE8"/>
    <property type="match status" value="1"/>
</dbReference>
<dbReference type="InterPro" id="IPR036427">
    <property type="entry name" value="Bromodomain-like_sf"/>
</dbReference>
<dbReference type="InterPro" id="IPR037377">
    <property type="entry name" value="GTE_bromo"/>
</dbReference>
<proteinExistence type="predicted"/>
<dbReference type="OrthoDB" id="21449at2759"/>
<dbReference type="SMART" id="SM00297">
    <property type="entry name" value="BROMO"/>
    <property type="match status" value="1"/>
</dbReference>
<dbReference type="GO" id="GO:0005634">
    <property type="term" value="C:nucleus"/>
    <property type="evidence" value="ECO:0007669"/>
    <property type="project" value="UniProtKB-SubCell"/>
</dbReference>
<accession>A0A9Q0L3Q0</accession>
<dbReference type="Gene3D" id="1.20.1270.220">
    <property type="match status" value="1"/>
</dbReference>
<keyword evidence="13" id="KW-1185">Reference proteome</keyword>
<feature type="region of interest" description="Disordered" evidence="9">
    <location>
        <begin position="410"/>
        <end position="465"/>
    </location>
</feature>
<evidence type="ECO:0000256" key="7">
    <source>
        <dbReference type="PROSITE-ProRule" id="PRU00035"/>
    </source>
</evidence>
<evidence type="ECO:0000256" key="3">
    <source>
        <dbReference type="ARBA" id="ARBA00023054"/>
    </source>
</evidence>
<evidence type="ECO:0000259" key="10">
    <source>
        <dbReference type="PROSITE" id="PS50014"/>
    </source>
</evidence>
<keyword evidence="5" id="KW-0804">Transcription</keyword>
<evidence type="ECO:0000256" key="9">
    <source>
        <dbReference type="SAM" id="MobiDB-lite"/>
    </source>
</evidence>
<comment type="subcellular location">
    <subcellularLocation>
        <location evidence="1">Nucleus</location>
    </subcellularLocation>
</comment>
<dbReference type="EMBL" id="JAMYWD010000001">
    <property type="protein sequence ID" value="KAJ4981695.1"/>
    <property type="molecule type" value="Genomic_DNA"/>
</dbReference>
<dbReference type="Pfam" id="PF00439">
    <property type="entry name" value="Bromodomain"/>
    <property type="match status" value="1"/>
</dbReference>
<dbReference type="AlphaFoldDB" id="A0A9Q0L3Q0"/>
<dbReference type="Proteomes" id="UP001141806">
    <property type="component" value="Unassembled WGS sequence"/>
</dbReference>
<dbReference type="InterPro" id="IPR038336">
    <property type="entry name" value="NET_sf"/>
</dbReference>
<organism evidence="12 13">
    <name type="scientific">Protea cynaroides</name>
    <dbReference type="NCBI Taxonomy" id="273540"/>
    <lineage>
        <taxon>Eukaryota</taxon>
        <taxon>Viridiplantae</taxon>
        <taxon>Streptophyta</taxon>
        <taxon>Embryophyta</taxon>
        <taxon>Tracheophyta</taxon>
        <taxon>Spermatophyta</taxon>
        <taxon>Magnoliopsida</taxon>
        <taxon>Proteales</taxon>
        <taxon>Proteaceae</taxon>
        <taxon>Protea</taxon>
    </lineage>
</organism>
<dbReference type="SUPFAM" id="SSF47370">
    <property type="entry name" value="Bromodomain"/>
    <property type="match status" value="1"/>
</dbReference>
<dbReference type="CDD" id="cd05506">
    <property type="entry name" value="Bromo_plant1"/>
    <property type="match status" value="1"/>
</dbReference>
<dbReference type="PROSITE" id="PS50014">
    <property type="entry name" value="BROMODOMAIN_2"/>
    <property type="match status" value="1"/>
</dbReference>
<name>A0A9Q0L3Q0_9MAGN</name>